<evidence type="ECO:0000259" key="7">
    <source>
        <dbReference type="PROSITE" id="PS50066"/>
    </source>
</evidence>
<organism evidence="9">
    <name type="scientific">Calathodes oxycarpa</name>
    <dbReference type="NCBI Taxonomy" id="944281"/>
    <lineage>
        <taxon>Eukaryota</taxon>
        <taxon>Viridiplantae</taxon>
        <taxon>Streptophyta</taxon>
        <taxon>Embryophyta</taxon>
        <taxon>Tracheophyta</taxon>
        <taxon>Spermatophyta</taxon>
        <taxon>Magnoliopsida</taxon>
        <taxon>Ranunculales</taxon>
        <taxon>Ranunculaceae</taxon>
        <taxon>Ranunculoideae</taxon>
        <taxon>Caltheae</taxon>
        <taxon>Calathodes</taxon>
    </lineage>
</organism>
<dbReference type="AlphaFoldDB" id="A0A7L7T4B9"/>
<keyword evidence="4" id="KW-0804">Transcription</keyword>
<evidence type="ECO:0000256" key="4">
    <source>
        <dbReference type="ARBA" id="ARBA00023163"/>
    </source>
</evidence>
<dbReference type="SUPFAM" id="SSF55455">
    <property type="entry name" value="SRF-like"/>
    <property type="match status" value="1"/>
</dbReference>
<proteinExistence type="evidence at transcript level"/>
<keyword evidence="5" id="KW-0539">Nucleus</keyword>
<dbReference type="SMART" id="SM00432">
    <property type="entry name" value="MADS"/>
    <property type="match status" value="1"/>
</dbReference>
<dbReference type="InterPro" id="IPR002487">
    <property type="entry name" value="TF_Kbox"/>
</dbReference>
<dbReference type="PROSITE" id="PS50066">
    <property type="entry name" value="MADS_BOX_2"/>
    <property type="match status" value="1"/>
</dbReference>
<dbReference type="GO" id="GO:0000977">
    <property type="term" value="F:RNA polymerase II transcription regulatory region sequence-specific DNA binding"/>
    <property type="evidence" value="ECO:0007669"/>
    <property type="project" value="InterPro"/>
</dbReference>
<evidence type="ECO:0000256" key="5">
    <source>
        <dbReference type="ARBA" id="ARBA00023242"/>
    </source>
</evidence>
<name>A0A7L7T4B9_9MAGN</name>
<evidence type="ECO:0000256" key="2">
    <source>
        <dbReference type="ARBA" id="ARBA00023015"/>
    </source>
</evidence>
<evidence type="ECO:0000313" key="9">
    <source>
        <dbReference type="EMBL" id="QOC69179.1"/>
    </source>
</evidence>
<dbReference type="Pfam" id="PF00319">
    <property type="entry name" value="SRF-TF"/>
    <property type="match status" value="1"/>
</dbReference>
<keyword evidence="2" id="KW-0805">Transcription regulation</keyword>
<dbReference type="GO" id="GO:0003700">
    <property type="term" value="F:DNA-binding transcription factor activity"/>
    <property type="evidence" value="ECO:0007669"/>
    <property type="project" value="InterPro"/>
</dbReference>
<keyword evidence="6" id="KW-0175">Coiled coil</keyword>
<keyword evidence="3" id="KW-0238">DNA-binding</keyword>
<evidence type="ECO:0000256" key="3">
    <source>
        <dbReference type="ARBA" id="ARBA00023125"/>
    </source>
</evidence>
<dbReference type="PRINTS" id="PR00404">
    <property type="entry name" value="MADSDOMAIN"/>
</dbReference>
<sequence length="232" mass="26624">MGRGKIEIKRIENSTNRQVTYSKRRAGILKKAKELTVLCDAEVSLVMFSSTGKLHEFVSPSTTTKKVYDRYQQTSGINLWQSHYERMQDNLNKLKEINRKLQREIRQRNGEDLDGLNFQQLCTLEQNMDKSAECVRNRKFHVIGTQTDTYKKKVKNHEETQNDLLREMQRREAEYHYAFGDQEGDYPSPAAGLAAANGNAAHIFAFRLQPNQPNLQLQDDASGYGSYGLSLA</sequence>
<gene>
    <name evidence="9" type="primary">AP3-2</name>
</gene>
<comment type="subcellular location">
    <subcellularLocation>
        <location evidence="1">Nucleus</location>
    </subcellularLocation>
</comment>
<feature type="domain" description="MADS-box" evidence="7">
    <location>
        <begin position="1"/>
        <end position="61"/>
    </location>
</feature>
<dbReference type="GO" id="GO:0005634">
    <property type="term" value="C:nucleus"/>
    <property type="evidence" value="ECO:0007669"/>
    <property type="project" value="UniProtKB-SubCell"/>
</dbReference>
<dbReference type="Pfam" id="PF01486">
    <property type="entry name" value="K-box"/>
    <property type="match status" value="1"/>
</dbReference>
<accession>A0A7L7T4B9</accession>
<dbReference type="GO" id="GO:0046983">
    <property type="term" value="F:protein dimerization activity"/>
    <property type="evidence" value="ECO:0007669"/>
    <property type="project" value="InterPro"/>
</dbReference>
<feature type="domain" description="K-box" evidence="8">
    <location>
        <begin position="84"/>
        <end position="174"/>
    </location>
</feature>
<dbReference type="PANTHER" id="PTHR48019">
    <property type="entry name" value="SERUM RESPONSE FACTOR HOMOLOG"/>
    <property type="match status" value="1"/>
</dbReference>
<dbReference type="InterPro" id="IPR036879">
    <property type="entry name" value="TF_MADSbox_sf"/>
</dbReference>
<protein>
    <submittedName>
        <fullName evidence="9">MADS transcription factor AP3-2</fullName>
    </submittedName>
</protein>
<evidence type="ECO:0000256" key="1">
    <source>
        <dbReference type="ARBA" id="ARBA00004123"/>
    </source>
</evidence>
<dbReference type="InterPro" id="IPR050142">
    <property type="entry name" value="MADS-box/MEF2_TF"/>
</dbReference>
<evidence type="ECO:0000256" key="6">
    <source>
        <dbReference type="SAM" id="Coils"/>
    </source>
</evidence>
<reference evidence="9" key="1">
    <citation type="submission" date="2019-12" db="EMBL/GenBank/DDBJ databases">
        <authorList>
            <person name="Duan X."/>
            <person name="Zhao C."/>
            <person name="Zhang R."/>
            <person name="Jiang Y."/>
            <person name="Shan H."/>
            <person name="Kong H."/>
        </authorList>
    </citation>
    <scope>NUCLEOTIDE SEQUENCE</scope>
</reference>
<dbReference type="PROSITE" id="PS51297">
    <property type="entry name" value="K_BOX"/>
    <property type="match status" value="1"/>
</dbReference>
<dbReference type="Gene3D" id="3.40.1810.10">
    <property type="entry name" value="Transcription factor, MADS-box"/>
    <property type="match status" value="1"/>
</dbReference>
<dbReference type="InterPro" id="IPR002100">
    <property type="entry name" value="TF_MADSbox"/>
</dbReference>
<dbReference type="PROSITE" id="PS00350">
    <property type="entry name" value="MADS_BOX_1"/>
    <property type="match status" value="1"/>
</dbReference>
<evidence type="ECO:0000259" key="8">
    <source>
        <dbReference type="PROSITE" id="PS51297"/>
    </source>
</evidence>
<dbReference type="InterPro" id="IPR033896">
    <property type="entry name" value="MEF2-like_N"/>
</dbReference>
<dbReference type="GO" id="GO:0045944">
    <property type="term" value="P:positive regulation of transcription by RNA polymerase II"/>
    <property type="evidence" value="ECO:0007669"/>
    <property type="project" value="InterPro"/>
</dbReference>
<dbReference type="EMBL" id="MN832803">
    <property type="protein sequence ID" value="QOC69179.1"/>
    <property type="molecule type" value="mRNA"/>
</dbReference>
<dbReference type="CDD" id="cd00265">
    <property type="entry name" value="MADS_MEF2_like"/>
    <property type="match status" value="1"/>
</dbReference>
<feature type="coiled-coil region" evidence="6">
    <location>
        <begin position="77"/>
        <end position="111"/>
    </location>
</feature>